<dbReference type="Proteomes" id="UP000326340">
    <property type="component" value="Unassembled WGS sequence"/>
</dbReference>
<dbReference type="OrthoDB" id="4789938at2759"/>
<dbReference type="EMBL" id="PUHP01000294">
    <property type="protein sequence ID" value="TQN71214.1"/>
    <property type="molecule type" value="Genomic_DNA"/>
</dbReference>
<dbReference type="AlphaFoldDB" id="A0A5Q4BY40"/>
<keyword evidence="3" id="KW-1185">Reference proteome</keyword>
<evidence type="ECO:0000313" key="2">
    <source>
        <dbReference type="EMBL" id="TQN71214.1"/>
    </source>
</evidence>
<name>A0A5Q4BY40_9PEZI</name>
<gene>
    <name evidence="2" type="ORF">CSHISOI_01911</name>
</gene>
<comment type="caution">
    <text evidence="2">The sequence shown here is derived from an EMBL/GenBank/DDBJ whole genome shotgun (WGS) entry which is preliminary data.</text>
</comment>
<evidence type="ECO:0000313" key="3">
    <source>
        <dbReference type="Proteomes" id="UP000326340"/>
    </source>
</evidence>
<accession>A0A5Q4BY40</accession>
<proteinExistence type="predicted"/>
<evidence type="ECO:0000256" key="1">
    <source>
        <dbReference type="SAM" id="MobiDB-lite"/>
    </source>
</evidence>
<feature type="non-terminal residue" evidence="2">
    <location>
        <position position="1"/>
    </location>
</feature>
<organism evidence="2 3">
    <name type="scientific">Colletotrichum shisoi</name>
    <dbReference type="NCBI Taxonomy" id="2078593"/>
    <lineage>
        <taxon>Eukaryota</taxon>
        <taxon>Fungi</taxon>
        <taxon>Dikarya</taxon>
        <taxon>Ascomycota</taxon>
        <taxon>Pezizomycotina</taxon>
        <taxon>Sordariomycetes</taxon>
        <taxon>Hypocreomycetidae</taxon>
        <taxon>Glomerellales</taxon>
        <taxon>Glomerellaceae</taxon>
        <taxon>Colletotrichum</taxon>
        <taxon>Colletotrichum destructivum species complex</taxon>
    </lineage>
</organism>
<feature type="region of interest" description="Disordered" evidence="1">
    <location>
        <begin position="1"/>
        <end position="36"/>
    </location>
</feature>
<reference evidence="2 3" key="1">
    <citation type="journal article" date="2019" name="Sci. Rep.">
        <title>Colletotrichum shisoi sp. nov., an anthracnose pathogen of Perilla frutescens in Japan: molecular phylogenetic, morphological and genomic evidence.</title>
        <authorList>
            <person name="Gan P."/>
            <person name="Tsushima A."/>
            <person name="Hiroyama R."/>
            <person name="Narusaka M."/>
            <person name="Takano Y."/>
            <person name="Narusaka Y."/>
            <person name="Kawaradani M."/>
            <person name="Damm U."/>
            <person name="Shirasu K."/>
        </authorList>
    </citation>
    <scope>NUCLEOTIDE SEQUENCE [LARGE SCALE GENOMIC DNA]</scope>
    <source>
        <strain evidence="2 3">PG-2018a</strain>
    </source>
</reference>
<protein>
    <submittedName>
        <fullName evidence="2">Uncharacterized protein</fullName>
    </submittedName>
</protein>
<sequence length="160" mass="18079">QIVLQLKRSSGSHSAPRSIPYDNPLNTTEEDAPRHGHTIIPVERGRPLLRVCGERRHRPRPPSEGLYFSRQFTRPLWQKLGRGLGSAHLPLQLLRIGKRHGPRPRDAPFFQPKVWPDRPNPLPYGGNLVCLVRTRKGKGHGKESGKKRTDAEIASLVHPI</sequence>